<dbReference type="PROSITE" id="PS50893">
    <property type="entry name" value="ABC_TRANSPORTER_2"/>
    <property type="match status" value="1"/>
</dbReference>
<evidence type="ECO:0000313" key="6">
    <source>
        <dbReference type="EMBL" id="SIT20840.1"/>
    </source>
</evidence>
<evidence type="ECO:0000256" key="3">
    <source>
        <dbReference type="ARBA" id="ARBA00022741"/>
    </source>
</evidence>
<gene>
    <name evidence="6" type="ORF">SAMN05421580_11628</name>
</gene>
<evidence type="ECO:0000313" key="7">
    <source>
        <dbReference type="Proteomes" id="UP000186221"/>
    </source>
</evidence>
<dbReference type="RefSeq" id="WP_076486373.1">
    <property type="nucleotide sequence ID" value="NZ_FTOG01000016.1"/>
</dbReference>
<dbReference type="STRING" id="453582.SAMN05421580_11628"/>
<dbReference type="GO" id="GO:0043190">
    <property type="term" value="C:ATP-binding cassette (ABC) transporter complex"/>
    <property type="evidence" value="ECO:0007669"/>
    <property type="project" value="TreeGrafter"/>
</dbReference>
<feature type="domain" description="ABC transporter" evidence="5">
    <location>
        <begin position="5"/>
        <end position="231"/>
    </location>
</feature>
<evidence type="ECO:0000256" key="4">
    <source>
        <dbReference type="ARBA" id="ARBA00022840"/>
    </source>
</evidence>
<dbReference type="GO" id="GO:0042626">
    <property type="term" value="F:ATPase-coupled transmembrane transporter activity"/>
    <property type="evidence" value="ECO:0007669"/>
    <property type="project" value="TreeGrafter"/>
</dbReference>
<keyword evidence="4 6" id="KW-0067">ATP-binding</keyword>
<evidence type="ECO:0000259" key="5">
    <source>
        <dbReference type="PROSITE" id="PS50893"/>
    </source>
</evidence>
<dbReference type="GO" id="GO:0016887">
    <property type="term" value="F:ATP hydrolysis activity"/>
    <property type="evidence" value="ECO:0007669"/>
    <property type="project" value="InterPro"/>
</dbReference>
<dbReference type="Pfam" id="PF00005">
    <property type="entry name" value="ABC_tran"/>
    <property type="match status" value="1"/>
</dbReference>
<evidence type="ECO:0000256" key="1">
    <source>
        <dbReference type="ARBA" id="ARBA00005417"/>
    </source>
</evidence>
<accession>A0A1N7QDA4</accession>
<dbReference type="EMBL" id="FTOG01000016">
    <property type="protein sequence ID" value="SIT20840.1"/>
    <property type="molecule type" value="Genomic_DNA"/>
</dbReference>
<dbReference type="AlphaFoldDB" id="A0A1N7QDA4"/>
<dbReference type="PANTHER" id="PTHR43553">
    <property type="entry name" value="HEAVY METAL TRANSPORTER"/>
    <property type="match status" value="1"/>
</dbReference>
<dbReference type="CDD" id="cd03225">
    <property type="entry name" value="ABC_cobalt_CbiO_domain1"/>
    <property type="match status" value="1"/>
</dbReference>
<dbReference type="OrthoDB" id="9782163at2"/>
<sequence>MTHGIDIQSISLTREGAEVFRDFSLQLRERRIGIVGRNGAGKSSLIRLISGLVAPQSGMVKVEGVDVLKDRAGALETVGLLFQNPDHQIIFPAVVEEIAFGLEQQGLSRAEARARARSVLAHHGRADWEDRLSHALSQGQRQLLCLMAVLAMEPRWILFDEPFASLDMPTGLAIEARIKALKQNVVIVTHDPSRVEGFDRILWLEAGKIAADGSPDEVLPRYRAAMEDLARSMAC</sequence>
<evidence type="ECO:0000256" key="2">
    <source>
        <dbReference type="ARBA" id="ARBA00022448"/>
    </source>
</evidence>
<protein>
    <submittedName>
        <fullName evidence="6">Biotin transport system ATP-binding protein</fullName>
    </submittedName>
</protein>
<dbReference type="Gene3D" id="3.40.50.300">
    <property type="entry name" value="P-loop containing nucleotide triphosphate hydrolases"/>
    <property type="match status" value="1"/>
</dbReference>
<dbReference type="SMART" id="SM00382">
    <property type="entry name" value="AAA"/>
    <property type="match status" value="1"/>
</dbReference>
<keyword evidence="7" id="KW-1185">Reference proteome</keyword>
<dbReference type="InterPro" id="IPR015856">
    <property type="entry name" value="ABC_transpr_CbiO/EcfA_su"/>
</dbReference>
<dbReference type="InterPro" id="IPR003439">
    <property type="entry name" value="ABC_transporter-like_ATP-bd"/>
</dbReference>
<dbReference type="SUPFAM" id="SSF52540">
    <property type="entry name" value="P-loop containing nucleoside triphosphate hydrolases"/>
    <property type="match status" value="1"/>
</dbReference>
<dbReference type="InterPro" id="IPR050095">
    <property type="entry name" value="ECF_ABC_transporter_ATP-bd"/>
</dbReference>
<dbReference type="InterPro" id="IPR027417">
    <property type="entry name" value="P-loop_NTPase"/>
</dbReference>
<name>A0A1N7QDA4_9RHOB</name>
<keyword evidence="2" id="KW-0813">Transport</keyword>
<reference evidence="7" key="1">
    <citation type="submission" date="2017-01" db="EMBL/GenBank/DDBJ databases">
        <authorList>
            <person name="Varghese N."/>
            <person name="Submissions S."/>
        </authorList>
    </citation>
    <scope>NUCLEOTIDE SEQUENCE [LARGE SCALE GENOMIC DNA]</scope>
    <source>
        <strain evidence="7">DSM 19945</strain>
    </source>
</reference>
<dbReference type="PANTHER" id="PTHR43553:SF24">
    <property type="entry name" value="ENERGY-COUPLING FACTOR TRANSPORTER ATP-BINDING PROTEIN ECFA1"/>
    <property type="match status" value="1"/>
</dbReference>
<keyword evidence="3" id="KW-0547">Nucleotide-binding</keyword>
<dbReference type="GO" id="GO:0005524">
    <property type="term" value="F:ATP binding"/>
    <property type="evidence" value="ECO:0007669"/>
    <property type="project" value="UniProtKB-KW"/>
</dbReference>
<comment type="similarity">
    <text evidence="1">Belongs to the ABC transporter superfamily.</text>
</comment>
<dbReference type="InterPro" id="IPR003593">
    <property type="entry name" value="AAA+_ATPase"/>
</dbReference>
<proteinExistence type="inferred from homology"/>
<dbReference type="Proteomes" id="UP000186221">
    <property type="component" value="Unassembled WGS sequence"/>
</dbReference>
<organism evidence="6 7">
    <name type="scientific">Rhodobacter aestuarii</name>
    <dbReference type="NCBI Taxonomy" id="453582"/>
    <lineage>
        <taxon>Bacteria</taxon>
        <taxon>Pseudomonadati</taxon>
        <taxon>Pseudomonadota</taxon>
        <taxon>Alphaproteobacteria</taxon>
        <taxon>Rhodobacterales</taxon>
        <taxon>Rhodobacter group</taxon>
        <taxon>Rhodobacter</taxon>
    </lineage>
</organism>